<name>A0ABM6Z1N3_9ACTO</name>
<evidence type="ECO:0000313" key="7">
    <source>
        <dbReference type="EMBL" id="AYD89192.1"/>
    </source>
</evidence>
<dbReference type="CDD" id="cd13565">
    <property type="entry name" value="PBP2_PstS"/>
    <property type="match status" value="1"/>
</dbReference>
<dbReference type="PROSITE" id="PS51257">
    <property type="entry name" value="PROKAR_LIPOPROTEIN"/>
    <property type="match status" value="1"/>
</dbReference>
<dbReference type="PANTHER" id="PTHR42996:SF1">
    <property type="entry name" value="PHOSPHATE-BINDING PROTEIN PSTS"/>
    <property type="match status" value="1"/>
</dbReference>
<keyword evidence="5" id="KW-0732">Signal</keyword>
<keyword evidence="3 4" id="KW-0592">Phosphate transport</keyword>
<proteinExistence type="inferred from homology"/>
<evidence type="ECO:0000256" key="1">
    <source>
        <dbReference type="ARBA" id="ARBA00008725"/>
    </source>
</evidence>
<evidence type="ECO:0000256" key="3">
    <source>
        <dbReference type="ARBA" id="ARBA00022592"/>
    </source>
</evidence>
<evidence type="ECO:0000256" key="5">
    <source>
        <dbReference type="SAM" id="SignalP"/>
    </source>
</evidence>
<organism evidence="7 8">
    <name type="scientific">Actinomyces lilanjuaniae</name>
    <dbReference type="NCBI Taxonomy" id="2321394"/>
    <lineage>
        <taxon>Bacteria</taxon>
        <taxon>Bacillati</taxon>
        <taxon>Actinomycetota</taxon>
        <taxon>Actinomycetes</taxon>
        <taxon>Actinomycetales</taxon>
        <taxon>Actinomycetaceae</taxon>
        <taxon>Actinomyces</taxon>
    </lineage>
</organism>
<feature type="signal peptide" evidence="5">
    <location>
        <begin position="1"/>
        <end position="21"/>
    </location>
</feature>
<dbReference type="EMBL" id="CP032514">
    <property type="protein sequence ID" value="AYD89192.1"/>
    <property type="molecule type" value="Genomic_DNA"/>
</dbReference>
<keyword evidence="2 4" id="KW-0813">Transport</keyword>
<keyword evidence="8" id="KW-1185">Reference proteome</keyword>
<dbReference type="NCBIfam" id="TIGR00975">
    <property type="entry name" value="3a0107s03"/>
    <property type="match status" value="1"/>
</dbReference>
<dbReference type="InterPro" id="IPR024370">
    <property type="entry name" value="PBP_domain"/>
</dbReference>
<dbReference type="PIRSF" id="PIRSF002756">
    <property type="entry name" value="PstS"/>
    <property type="match status" value="1"/>
</dbReference>
<accession>A0ABM6Z1N3</accession>
<evidence type="ECO:0000313" key="8">
    <source>
        <dbReference type="Proteomes" id="UP000273001"/>
    </source>
</evidence>
<protein>
    <recommendedName>
        <fullName evidence="4">Phosphate-binding protein</fullName>
    </recommendedName>
</protein>
<dbReference type="Proteomes" id="UP000273001">
    <property type="component" value="Chromosome"/>
</dbReference>
<feature type="domain" description="PBP" evidence="6">
    <location>
        <begin position="39"/>
        <end position="324"/>
    </location>
</feature>
<dbReference type="Gene3D" id="3.40.190.10">
    <property type="entry name" value="Periplasmic binding protein-like II"/>
    <property type="match status" value="2"/>
</dbReference>
<evidence type="ECO:0000259" key="6">
    <source>
        <dbReference type="Pfam" id="PF12849"/>
    </source>
</evidence>
<dbReference type="SUPFAM" id="SSF53850">
    <property type="entry name" value="Periplasmic binding protein-like II"/>
    <property type="match status" value="1"/>
</dbReference>
<reference evidence="7 8" key="1">
    <citation type="submission" date="2018-09" db="EMBL/GenBank/DDBJ databases">
        <authorList>
            <person name="Li J."/>
        </authorList>
    </citation>
    <scope>NUCLEOTIDE SEQUENCE [LARGE SCALE GENOMIC DNA]</scope>
    <source>
        <strain evidence="7 8">2129</strain>
    </source>
</reference>
<dbReference type="PANTHER" id="PTHR42996">
    <property type="entry name" value="PHOSPHATE-BINDING PROTEIN PSTS"/>
    <property type="match status" value="1"/>
</dbReference>
<feature type="chain" id="PRO_5047394215" description="Phosphate-binding protein" evidence="5">
    <location>
        <begin position="22"/>
        <end position="356"/>
    </location>
</feature>
<evidence type="ECO:0000256" key="4">
    <source>
        <dbReference type="PIRNR" id="PIRNR002756"/>
    </source>
</evidence>
<sequence>MTRRCLGALGAVGAASVAVLAACGRDAGTPASGGSSDLEGGIRGAGATSQSTAQEAWMNGFMDANLQAFVDYAGGGSGAGRTKLAAGAVDFAGSDVAVDDDEAAGLGGVVELPLYVSPIALVYNLPGLDATDHVSMTGEVLARVLAGTITSWKDPALVALNEGTDLPDLDITVVHRSDDSGTTRTLTDYLSATAPQAWPYGSSETWPLEGQSGDGTSGVVQTVSAAPGTIGYADASKVPGSLGTVAVGEPGDFVACSSEAAAVTLSSSQLVEGDGGARLAYSLDYDAPGAYPVVLVSYLLARQDYEDADTAAVVRAYLSYAVSAQGQDLAALRAGCVPVPQALRSRAASAIAMISP</sequence>
<dbReference type="Pfam" id="PF12849">
    <property type="entry name" value="PBP_like_2"/>
    <property type="match status" value="1"/>
</dbReference>
<comment type="similarity">
    <text evidence="1 4">Belongs to the PstS family.</text>
</comment>
<dbReference type="InterPro" id="IPR050962">
    <property type="entry name" value="Phosphate-bind_PstS"/>
</dbReference>
<evidence type="ECO:0000256" key="2">
    <source>
        <dbReference type="ARBA" id="ARBA00022448"/>
    </source>
</evidence>
<gene>
    <name evidence="7" type="primary">pstS</name>
    <name evidence="7" type="ORF">D5R93_02380</name>
</gene>
<dbReference type="InterPro" id="IPR005673">
    <property type="entry name" value="ABC_phos-bd_PstS"/>
</dbReference>